<dbReference type="InterPro" id="IPR003661">
    <property type="entry name" value="HisK_dim/P_dom"/>
</dbReference>
<dbReference type="CDD" id="cd00082">
    <property type="entry name" value="HisKA"/>
    <property type="match status" value="1"/>
</dbReference>
<dbReference type="AlphaFoldDB" id="A0A7W6BQ71"/>
<dbReference type="OrthoDB" id="7967436at2"/>
<dbReference type="EC" id="2.7.13.3" evidence="2"/>
<keyword evidence="5" id="KW-0175">Coiled coil</keyword>
<dbReference type="InterPro" id="IPR000700">
    <property type="entry name" value="PAS-assoc_C"/>
</dbReference>
<feature type="domain" description="Response regulatory" evidence="7">
    <location>
        <begin position="752"/>
        <end position="865"/>
    </location>
</feature>
<feature type="modified residue" description="4-aspartylphosphate" evidence="4">
    <location>
        <position position="638"/>
    </location>
</feature>
<comment type="caution">
    <text evidence="9">The sequence shown here is derived from an EMBL/GenBank/DDBJ whole genome shotgun (WGS) entry which is preliminary data.</text>
</comment>
<dbReference type="PROSITE" id="PS50109">
    <property type="entry name" value="HIS_KIN"/>
    <property type="match status" value="1"/>
</dbReference>
<feature type="modified residue" description="4-aspartylphosphate" evidence="4">
    <location>
        <position position="801"/>
    </location>
</feature>
<sequence length="872" mass="94626">MSAALDLQPEASVTTRALLDRTDWQATSLGPRANWPAALSAVVDTVLDSQIPKVLMWGPDHVMVYNDGYREIAGDKHPAAFGGTVPDVWPEIWDWNRRVLETGLAGRAETYRDQPMRLHRNGALRDVVFDLFYTPIRDGNSGIGGVLCTVIERTEREGLRRSNDRFRAAVAAIHSTLWTNSAEGRMSGEQPGWSALTGQTQAEYEGFGWAAAVHPEDADATVAAWNEAVATRSTFIFEHRVRVASGEWRQFAIRAVPILDDNGALREWVGVHTDVTEERLAQEQLREHASVLERQIRHRQRAEEQLRQLNETLEHRVAQAVEERRAAEAALNRSQRLETVGKLTGGVAHDFNNLLQVVSGNLQLLLKDIAGNERAETRVRNALAGVSRGAKLAAQLLAFGRRQALEPKVVNVTRFVRGMDDMLRRAIGEGIEVETVFGGGLWNTFIDPTQIENALLNLAINARDAMEGQGKLTIELGNAHLDDDYARRHEVAAGQYVMLAVSDTGSGMSPEVIERVFEPFFTTKAEGKGSGLGLSMVYGFVKQSGGHVNIYSEVGQGTTIRLYLPRSTQSEDQEIAVDTGPVTGGTETVLVVEDDEEVRATAVEMLTDLGYRVLKAVDAQSALNVVESGIPIDILFTDVVMPGKLKSPELARKAKERLPGLAVLFTSGYTENSIVHGGRLDAGVQLLSKPYTREALARKFRHVLANQAQANGARRAALKGPALAPAAADAPTVKTGGLGAAAPKPEPTGKGTVLLVEDDGLIRMNTADMLKDLGYVVFEAGRAEDALTAIQTVPFDVLVSDVNLPGMSGTELADEARKVKPGTGIVFATGDRHVAGVTPGEDPRVTILPKPYGMEDLEAAIASVLEAQREMA</sequence>
<dbReference type="SMART" id="SM00448">
    <property type="entry name" value="REC"/>
    <property type="match status" value="2"/>
</dbReference>
<dbReference type="SUPFAM" id="SSF47384">
    <property type="entry name" value="Homodimeric domain of signal transducing histidine kinase"/>
    <property type="match status" value="1"/>
</dbReference>
<dbReference type="Gene3D" id="3.30.565.10">
    <property type="entry name" value="Histidine kinase-like ATPase, C-terminal domain"/>
    <property type="match status" value="1"/>
</dbReference>
<dbReference type="Proteomes" id="UP000531216">
    <property type="component" value="Unassembled WGS sequence"/>
</dbReference>
<keyword evidence="10" id="KW-1185">Reference proteome</keyword>
<dbReference type="SMART" id="SM00388">
    <property type="entry name" value="HisKA"/>
    <property type="match status" value="1"/>
</dbReference>
<dbReference type="Pfam" id="PF00072">
    <property type="entry name" value="Response_reg"/>
    <property type="match status" value="2"/>
</dbReference>
<reference evidence="9 10" key="1">
    <citation type="submission" date="2020-08" db="EMBL/GenBank/DDBJ databases">
        <title>Genomic Encyclopedia of Type Strains, Phase IV (KMG-IV): sequencing the most valuable type-strain genomes for metagenomic binning, comparative biology and taxonomic classification.</title>
        <authorList>
            <person name="Goeker M."/>
        </authorList>
    </citation>
    <scope>NUCLEOTIDE SEQUENCE [LARGE SCALE GENOMIC DNA]</scope>
    <source>
        <strain evidence="9 10">DSM 25024</strain>
    </source>
</reference>
<organism evidence="9 10">
    <name type="scientific">Aureimonas phyllosphaerae</name>
    <dbReference type="NCBI Taxonomy" id="1166078"/>
    <lineage>
        <taxon>Bacteria</taxon>
        <taxon>Pseudomonadati</taxon>
        <taxon>Pseudomonadota</taxon>
        <taxon>Alphaproteobacteria</taxon>
        <taxon>Hyphomicrobiales</taxon>
        <taxon>Aurantimonadaceae</taxon>
        <taxon>Aureimonas</taxon>
    </lineage>
</organism>
<proteinExistence type="predicted"/>
<name>A0A7W6BQ71_9HYPH</name>
<dbReference type="InterPro" id="IPR003594">
    <property type="entry name" value="HATPase_dom"/>
</dbReference>
<feature type="domain" description="Response regulatory" evidence="7">
    <location>
        <begin position="588"/>
        <end position="704"/>
    </location>
</feature>
<feature type="domain" description="Histidine kinase" evidence="6">
    <location>
        <begin position="346"/>
        <end position="568"/>
    </location>
</feature>
<evidence type="ECO:0000256" key="1">
    <source>
        <dbReference type="ARBA" id="ARBA00000085"/>
    </source>
</evidence>
<dbReference type="SUPFAM" id="SSF52172">
    <property type="entry name" value="CheY-like"/>
    <property type="match status" value="2"/>
</dbReference>
<dbReference type="Pfam" id="PF08447">
    <property type="entry name" value="PAS_3"/>
    <property type="match status" value="1"/>
</dbReference>
<accession>A0A7W6BQ71</accession>
<evidence type="ECO:0000259" key="6">
    <source>
        <dbReference type="PROSITE" id="PS50109"/>
    </source>
</evidence>
<evidence type="ECO:0000256" key="3">
    <source>
        <dbReference type="ARBA" id="ARBA00022553"/>
    </source>
</evidence>
<dbReference type="GO" id="GO:0000155">
    <property type="term" value="F:phosphorelay sensor kinase activity"/>
    <property type="evidence" value="ECO:0007669"/>
    <property type="project" value="InterPro"/>
</dbReference>
<evidence type="ECO:0000256" key="4">
    <source>
        <dbReference type="PROSITE-ProRule" id="PRU00169"/>
    </source>
</evidence>
<dbReference type="CDD" id="cd18161">
    <property type="entry name" value="REC_hyHK_blue-like"/>
    <property type="match status" value="1"/>
</dbReference>
<dbReference type="InterPro" id="IPR035965">
    <property type="entry name" value="PAS-like_dom_sf"/>
</dbReference>
<dbReference type="EMBL" id="JACIDO010000004">
    <property type="protein sequence ID" value="MBB3936051.1"/>
    <property type="molecule type" value="Genomic_DNA"/>
</dbReference>
<dbReference type="RefSeq" id="WP_090963460.1">
    <property type="nucleotide sequence ID" value="NZ_FOOA01000009.1"/>
</dbReference>
<evidence type="ECO:0000313" key="10">
    <source>
        <dbReference type="Proteomes" id="UP000531216"/>
    </source>
</evidence>
<dbReference type="InterPro" id="IPR005467">
    <property type="entry name" value="His_kinase_dom"/>
</dbReference>
<dbReference type="InterPro" id="IPR011006">
    <property type="entry name" value="CheY-like_superfamily"/>
</dbReference>
<dbReference type="Gene3D" id="3.40.50.2300">
    <property type="match status" value="2"/>
</dbReference>
<feature type="coiled-coil region" evidence="5">
    <location>
        <begin position="292"/>
        <end position="337"/>
    </location>
</feature>
<dbReference type="SUPFAM" id="SSF55785">
    <property type="entry name" value="PYP-like sensor domain (PAS domain)"/>
    <property type="match status" value="2"/>
</dbReference>
<dbReference type="SMART" id="SM00086">
    <property type="entry name" value="PAC"/>
    <property type="match status" value="1"/>
</dbReference>
<dbReference type="PANTHER" id="PTHR43065">
    <property type="entry name" value="SENSOR HISTIDINE KINASE"/>
    <property type="match status" value="1"/>
</dbReference>
<dbReference type="PANTHER" id="PTHR43065:SF42">
    <property type="entry name" value="TWO-COMPONENT SENSOR PPRA"/>
    <property type="match status" value="1"/>
</dbReference>
<evidence type="ECO:0000256" key="2">
    <source>
        <dbReference type="ARBA" id="ARBA00012438"/>
    </source>
</evidence>
<dbReference type="SMART" id="SM00387">
    <property type="entry name" value="HATPase_c"/>
    <property type="match status" value="1"/>
</dbReference>
<dbReference type="InterPro" id="IPR001610">
    <property type="entry name" value="PAC"/>
</dbReference>
<dbReference type="InterPro" id="IPR013655">
    <property type="entry name" value="PAS_fold_3"/>
</dbReference>
<dbReference type="Pfam" id="PF02518">
    <property type="entry name" value="HATPase_c"/>
    <property type="match status" value="1"/>
</dbReference>
<dbReference type="CDD" id="cd16919">
    <property type="entry name" value="HATPase_CckA-like"/>
    <property type="match status" value="1"/>
</dbReference>
<gene>
    <name evidence="9" type="ORF">GGR05_002201</name>
</gene>
<dbReference type="Gene3D" id="3.30.450.20">
    <property type="entry name" value="PAS domain"/>
    <property type="match status" value="2"/>
</dbReference>
<feature type="domain" description="PAC" evidence="8">
    <location>
        <begin position="235"/>
        <end position="287"/>
    </location>
</feature>
<dbReference type="InterPro" id="IPR004358">
    <property type="entry name" value="Sig_transdc_His_kin-like_C"/>
</dbReference>
<dbReference type="PRINTS" id="PR00344">
    <property type="entry name" value="BCTRLSENSOR"/>
</dbReference>
<evidence type="ECO:0000259" key="7">
    <source>
        <dbReference type="PROSITE" id="PS50110"/>
    </source>
</evidence>
<dbReference type="Gene3D" id="1.10.287.130">
    <property type="match status" value="1"/>
</dbReference>
<evidence type="ECO:0000259" key="8">
    <source>
        <dbReference type="PROSITE" id="PS50113"/>
    </source>
</evidence>
<dbReference type="PROSITE" id="PS50110">
    <property type="entry name" value="RESPONSE_REGULATORY"/>
    <property type="match status" value="2"/>
</dbReference>
<keyword evidence="3 4" id="KW-0597">Phosphoprotein</keyword>
<dbReference type="CDD" id="cd00130">
    <property type="entry name" value="PAS"/>
    <property type="match status" value="1"/>
</dbReference>
<evidence type="ECO:0000256" key="5">
    <source>
        <dbReference type="SAM" id="Coils"/>
    </source>
</evidence>
<dbReference type="InterPro" id="IPR000014">
    <property type="entry name" value="PAS"/>
</dbReference>
<dbReference type="InterPro" id="IPR001789">
    <property type="entry name" value="Sig_transdc_resp-reg_receiver"/>
</dbReference>
<comment type="catalytic activity">
    <reaction evidence="1">
        <text>ATP + protein L-histidine = ADP + protein N-phospho-L-histidine.</text>
        <dbReference type="EC" id="2.7.13.3"/>
    </reaction>
</comment>
<dbReference type="SUPFAM" id="SSF55874">
    <property type="entry name" value="ATPase domain of HSP90 chaperone/DNA topoisomerase II/histidine kinase"/>
    <property type="match status" value="1"/>
</dbReference>
<dbReference type="InterPro" id="IPR036890">
    <property type="entry name" value="HATPase_C_sf"/>
</dbReference>
<dbReference type="PROSITE" id="PS50113">
    <property type="entry name" value="PAC"/>
    <property type="match status" value="1"/>
</dbReference>
<dbReference type="InterPro" id="IPR036097">
    <property type="entry name" value="HisK_dim/P_sf"/>
</dbReference>
<evidence type="ECO:0000313" key="9">
    <source>
        <dbReference type="EMBL" id="MBB3936051.1"/>
    </source>
</evidence>
<dbReference type="NCBIfam" id="TIGR00229">
    <property type="entry name" value="sensory_box"/>
    <property type="match status" value="1"/>
</dbReference>
<protein>
    <recommendedName>
        <fullName evidence="2">histidine kinase</fullName>
        <ecNumber evidence="2">2.7.13.3</ecNumber>
    </recommendedName>
</protein>